<dbReference type="InterPro" id="IPR052917">
    <property type="entry name" value="Stress-Dev_Protein"/>
</dbReference>
<dbReference type="RefSeq" id="WP_021862959.1">
    <property type="nucleotide sequence ID" value="NZ_CAJLBM010000052.1"/>
</dbReference>
<dbReference type="SUPFAM" id="SSF50475">
    <property type="entry name" value="FMN-binding split barrel"/>
    <property type="match status" value="1"/>
</dbReference>
<proteinExistence type="predicted"/>
<evidence type="ECO:0000259" key="1">
    <source>
        <dbReference type="Pfam" id="PF01243"/>
    </source>
</evidence>
<evidence type="ECO:0000313" key="3">
    <source>
        <dbReference type="EMBL" id="MDC7151118.1"/>
    </source>
</evidence>
<reference evidence="5" key="1">
    <citation type="submission" date="2017-04" db="EMBL/GenBank/DDBJ databases">
        <title>Function of individual gut microbiota members based on whole genome sequencing of pure cultures obtained from chicken caecum.</title>
        <authorList>
            <person name="Medvecky M."/>
            <person name="Cejkova D."/>
            <person name="Polansky O."/>
            <person name="Karasova D."/>
            <person name="Kubasova T."/>
            <person name="Cizek A."/>
            <person name="Rychlik I."/>
        </authorList>
    </citation>
    <scope>NUCLEOTIDE SEQUENCE [LARGE SCALE GENOMIC DNA]</scope>
    <source>
        <strain evidence="5">An42</strain>
    </source>
</reference>
<dbReference type="Pfam" id="PF01243">
    <property type="entry name" value="PNPOx_N"/>
    <property type="match status" value="1"/>
</dbReference>
<accession>A0A9Q5SP40</accession>
<protein>
    <submittedName>
        <fullName evidence="4">General stress protein</fullName>
    </submittedName>
    <submittedName>
        <fullName evidence="3">Zinc ribbon domain-containing protein</fullName>
    </submittedName>
</protein>
<dbReference type="EMBL" id="JAQPYX010000167">
    <property type="protein sequence ID" value="MDC7151118.1"/>
    <property type="molecule type" value="Genomic_DNA"/>
</dbReference>
<feature type="domain" description="Pyridoxamine 5'-phosphate oxidase N-terminal" evidence="1">
    <location>
        <begin position="95"/>
        <end position="214"/>
    </location>
</feature>
<feature type="domain" description="Putative zinc ribbon" evidence="2">
    <location>
        <begin position="5"/>
        <end position="88"/>
    </location>
</feature>
<dbReference type="EMBL" id="NFIJ01000030">
    <property type="protein sequence ID" value="OUO01958.1"/>
    <property type="molecule type" value="Genomic_DNA"/>
</dbReference>
<gene>
    <name evidence="4" type="ORF">B5F96_17325</name>
    <name evidence="3" type="ORF">PQG89_17140</name>
</gene>
<dbReference type="Proteomes" id="UP001213646">
    <property type="component" value="Unassembled WGS sequence"/>
</dbReference>
<evidence type="ECO:0000313" key="5">
    <source>
        <dbReference type="Proteomes" id="UP000195975"/>
    </source>
</evidence>
<dbReference type="PANTHER" id="PTHR34818">
    <property type="entry name" value="PROTEIN BLI-3"/>
    <property type="match status" value="1"/>
</dbReference>
<evidence type="ECO:0000259" key="2">
    <source>
        <dbReference type="Pfam" id="PF12674"/>
    </source>
</evidence>
<evidence type="ECO:0000313" key="4">
    <source>
        <dbReference type="EMBL" id="OUO01958.1"/>
    </source>
</evidence>
<dbReference type="Gene3D" id="2.30.110.10">
    <property type="entry name" value="Electron Transport, Fmn-binding Protein, Chain A"/>
    <property type="match status" value="1"/>
</dbReference>
<dbReference type="Pfam" id="PF12674">
    <property type="entry name" value="Zn_ribbon_2"/>
    <property type="match status" value="1"/>
</dbReference>
<dbReference type="Proteomes" id="UP000195975">
    <property type="component" value="Unassembled WGS sequence"/>
</dbReference>
<dbReference type="PANTHER" id="PTHR34818:SF1">
    <property type="entry name" value="PROTEIN BLI-3"/>
    <property type="match status" value="1"/>
</dbReference>
<reference evidence="3" key="3">
    <citation type="submission" date="2023-01" db="EMBL/GenBank/DDBJ databases">
        <title>Exploring GABA producing Bacteroides strains toward improving mental health.</title>
        <authorList>
            <person name="Yousuf B."/>
            <person name="Bouhlel N.E."/>
            <person name="Mottawea W."/>
            <person name="Hammami R."/>
        </authorList>
    </citation>
    <scope>NUCLEOTIDE SEQUENCE</scope>
    <source>
        <strain evidence="3">UO.H1047</strain>
    </source>
</reference>
<dbReference type="InterPro" id="IPR025868">
    <property type="entry name" value="Zn_ribbon_dom_put"/>
</dbReference>
<sequence length="228" mass="25951">MVQKFCQSCGMPLNNSNKGTNADGNPNEDYCIYCYKEGKFTQDFNMSQMIEFCTQFTDQINKEAGWNLTPQQAKEQMRQFFPTLKRWKQKDERSLTEKAAHLLSQCKEVTLASVNADGFPRPVPLDKIYSAGCNEVWVVTAKGSEKVADFNLNPKAGLSYSFYGDSVALRGTVEIITDDETRKQMWQEYFINYFPGGPADPNYVLIRFIGTEATIWINGEFAHVNLPK</sequence>
<name>A0A9Q5SP40_9BACT</name>
<reference evidence="4" key="2">
    <citation type="journal article" date="2018" name="BMC Genomics">
        <title>Whole genome sequencing and function prediction of 133 gut anaerobes isolated from chicken caecum in pure cultures.</title>
        <authorList>
            <person name="Medvecky M."/>
            <person name="Cejkova D."/>
            <person name="Polansky O."/>
            <person name="Karasova D."/>
            <person name="Kubasova T."/>
            <person name="Cizek A."/>
            <person name="Rychlik I."/>
        </authorList>
    </citation>
    <scope>NUCLEOTIDE SEQUENCE</scope>
    <source>
        <strain evidence="4">An42</strain>
    </source>
</reference>
<dbReference type="InterPro" id="IPR012349">
    <property type="entry name" value="Split_barrel_FMN-bd"/>
</dbReference>
<dbReference type="InterPro" id="IPR011576">
    <property type="entry name" value="Pyridox_Oxase_N"/>
</dbReference>
<comment type="caution">
    <text evidence="4">The sequence shown here is derived from an EMBL/GenBank/DDBJ whole genome shotgun (WGS) entry which is preliminary data.</text>
</comment>
<organism evidence="4 5">
    <name type="scientific">Parabacteroides johnsonii</name>
    <dbReference type="NCBI Taxonomy" id="387661"/>
    <lineage>
        <taxon>Bacteria</taxon>
        <taxon>Pseudomonadati</taxon>
        <taxon>Bacteroidota</taxon>
        <taxon>Bacteroidia</taxon>
        <taxon>Bacteroidales</taxon>
        <taxon>Tannerellaceae</taxon>
        <taxon>Parabacteroides</taxon>
    </lineage>
</organism>
<dbReference type="AlphaFoldDB" id="A0A9Q5SP40"/>